<evidence type="ECO:0000259" key="3">
    <source>
        <dbReference type="PROSITE" id="PS50887"/>
    </source>
</evidence>
<dbReference type="InterPro" id="IPR035919">
    <property type="entry name" value="EAL_sf"/>
</dbReference>
<dbReference type="Pfam" id="PF00563">
    <property type="entry name" value="EAL"/>
    <property type="match status" value="1"/>
</dbReference>
<evidence type="ECO:0000259" key="2">
    <source>
        <dbReference type="PROSITE" id="PS50883"/>
    </source>
</evidence>
<dbReference type="Gene3D" id="3.20.20.450">
    <property type="entry name" value="EAL domain"/>
    <property type="match status" value="1"/>
</dbReference>
<dbReference type="Gene3D" id="3.30.70.270">
    <property type="match status" value="1"/>
</dbReference>
<sequence>MAAYCASPEELEYLNRALRTLSGCNRALLRARDEQSLFEEICRVMVEEAGYRLAWVGRAERDAAKSITPMAHTGLDLAYVNSLQITWADNERGHGPTGTAIRTGRPSLSRDLQTDPDTAPWREGAQAHGIASVLSLPLRVEGEIFGAIGICAAEPDAFGERELALLSEAADDLAFGLQTLRSQARRRQVELEVAGLNRVLATRVAVNHAVIHASEEPALLKDICRVLVEDCGYRLAWVGYRQEDGPAPYRPMAYQGLDDGFIALGTAWSGTAAGADFVHYLQPVLETGQPVVLHDLLNTLTGPLREEARRRGYAAALVLPLRVEGALSGVLSIIAGQAEAFDAQEVELLFATANDLGFGITTLRTRARAAEAEATIRRMAYSDALTGLPNRLRLHELLEEGIATARQDRRPLALLQLEIGRNQGINETLGYREGDRLQQEIAARLVRTVDASHPVARMGECEFAVLLPSGDAERASQLAQRILQALYQPFELSGLLLDARAHIGIALFPGHGTDPDALIRRAGSAMEQAKRSNAGVALFHGGLDRECAQHLTLMGDLRQAIARNELLLYYQPKLRIASNTVCGTEALVRWQHPQHGLLHPDHFIKLAESAGLITPLTFWVLDTALGQRYAWHEEGDERPISVNLSAHDLRDPKLLERIQGSFTTWGAKPHWIEFELTESALMADPVAAQDTLRQLKRLDTRLTIDDFGTGYSSLAYLQKLPVDALKIDQSFVTRMARSSGSAKIVHSIIELAHNLDLTVVAEGVEDQATLTQLGDLGCDIAQGYQISRPIPAEQFRDWEAQSIWH</sequence>
<dbReference type="Proteomes" id="UP000265560">
    <property type="component" value="Chromosome"/>
</dbReference>
<organism evidence="4 5">
    <name type="scientific">Pseudomonas cavernae</name>
    <dbReference type="NCBI Taxonomy" id="2320867"/>
    <lineage>
        <taxon>Bacteria</taxon>
        <taxon>Pseudomonadati</taxon>
        <taxon>Pseudomonadota</taxon>
        <taxon>Gammaproteobacteria</taxon>
        <taxon>Pseudomonadales</taxon>
        <taxon>Pseudomonadaceae</taxon>
        <taxon>Pseudomonas</taxon>
    </lineage>
</organism>
<proteinExistence type="predicted"/>
<dbReference type="SMART" id="SM00065">
    <property type="entry name" value="GAF"/>
    <property type="match status" value="2"/>
</dbReference>
<dbReference type="InterPro" id="IPR001633">
    <property type="entry name" value="EAL_dom"/>
</dbReference>
<dbReference type="RefSeq" id="WP_119891618.1">
    <property type="nucleotide sequence ID" value="NZ_CP032419.1"/>
</dbReference>
<dbReference type="NCBIfam" id="TIGR00254">
    <property type="entry name" value="GGDEF"/>
    <property type="match status" value="1"/>
</dbReference>
<dbReference type="Gene3D" id="3.30.450.40">
    <property type="match status" value="2"/>
</dbReference>
<keyword evidence="5" id="KW-1185">Reference proteome</keyword>
<dbReference type="EMBL" id="CP032419">
    <property type="protein sequence ID" value="AYC30983.1"/>
    <property type="molecule type" value="Genomic_DNA"/>
</dbReference>
<dbReference type="SUPFAM" id="SSF55781">
    <property type="entry name" value="GAF domain-like"/>
    <property type="match status" value="2"/>
</dbReference>
<dbReference type="PROSITE" id="PS50883">
    <property type="entry name" value="EAL"/>
    <property type="match status" value="1"/>
</dbReference>
<feature type="domain" description="EAL" evidence="2">
    <location>
        <begin position="550"/>
        <end position="803"/>
    </location>
</feature>
<dbReference type="KEGG" id="pcav:D3880_00655"/>
<protein>
    <submittedName>
        <fullName evidence="4">GGDEF domain-containing protein</fullName>
    </submittedName>
</protein>
<evidence type="ECO:0000313" key="5">
    <source>
        <dbReference type="Proteomes" id="UP000265560"/>
    </source>
</evidence>
<dbReference type="CDD" id="cd01948">
    <property type="entry name" value="EAL"/>
    <property type="match status" value="1"/>
</dbReference>
<reference evidence="5" key="1">
    <citation type="submission" date="2018-09" db="EMBL/GenBank/DDBJ databases">
        <authorList>
            <person name="Zhu H."/>
        </authorList>
    </citation>
    <scope>NUCLEOTIDE SEQUENCE [LARGE SCALE GENOMIC DNA]</scope>
    <source>
        <strain evidence="5">K2W31S-8</strain>
    </source>
</reference>
<name>A0A385YZH3_9PSED</name>
<dbReference type="InterPro" id="IPR052155">
    <property type="entry name" value="Biofilm_reg_signaling"/>
</dbReference>
<dbReference type="OrthoDB" id="6597954at2"/>
<evidence type="ECO:0000313" key="4">
    <source>
        <dbReference type="EMBL" id="AYC30983.1"/>
    </source>
</evidence>
<dbReference type="PANTHER" id="PTHR44757:SF2">
    <property type="entry name" value="BIOFILM ARCHITECTURE MAINTENANCE PROTEIN MBAA"/>
    <property type="match status" value="1"/>
</dbReference>
<dbReference type="PROSITE" id="PS50887">
    <property type="entry name" value="GGDEF"/>
    <property type="match status" value="1"/>
</dbReference>
<dbReference type="SMART" id="SM00052">
    <property type="entry name" value="EAL"/>
    <property type="match status" value="1"/>
</dbReference>
<dbReference type="SUPFAM" id="SSF55073">
    <property type="entry name" value="Nucleotide cyclase"/>
    <property type="match status" value="1"/>
</dbReference>
<feature type="region of interest" description="Disordered" evidence="1">
    <location>
        <begin position="90"/>
        <end position="115"/>
    </location>
</feature>
<dbReference type="Pfam" id="PF13185">
    <property type="entry name" value="GAF_2"/>
    <property type="match status" value="2"/>
</dbReference>
<dbReference type="InterPro" id="IPR029787">
    <property type="entry name" value="Nucleotide_cyclase"/>
</dbReference>
<dbReference type="InterPro" id="IPR043128">
    <property type="entry name" value="Rev_trsase/Diguanyl_cyclase"/>
</dbReference>
<feature type="domain" description="GGDEF" evidence="3">
    <location>
        <begin position="410"/>
        <end position="541"/>
    </location>
</feature>
<dbReference type="SMART" id="SM00267">
    <property type="entry name" value="GGDEF"/>
    <property type="match status" value="1"/>
</dbReference>
<gene>
    <name evidence="4" type="ORF">D3880_00655</name>
</gene>
<dbReference type="AlphaFoldDB" id="A0A385YZH3"/>
<evidence type="ECO:0000256" key="1">
    <source>
        <dbReference type="SAM" id="MobiDB-lite"/>
    </source>
</evidence>
<dbReference type="InterPro" id="IPR000160">
    <property type="entry name" value="GGDEF_dom"/>
</dbReference>
<dbReference type="InterPro" id="IPR003018">
    <property type="entry name" value="GAF"/>
</dbReference>
<dbReference type="PANTHER" id="PTHR44757">
    <property type="entry name" value="DIGUANYLATE CYCLASE DGCP"/>
    <property type="match status" value="1"/>
</dbReference>
<dbReference type="CDD" id="cd01949">
    <property type="entry name" value="GGDEF"/>
    <property type="match status" value="1"/>
</dbReference>
<dbReference type="Pfam" id="PF00990">
    <property type="entry name" value="GGDEF"/>
    <property type="match status" value="1"/>
</dbReference>
<dbReference type="SUPFAM" id="SSF141868">
    <property type="entry name" value="EAL domain-like"/>
    <property type="match status" value="1"/>
</dbReference>
<dbReference type="InterPro" id="IPR029016">
    <property type="entry name" value="GAF-like_dom_sf"/>
</dbReference>
<accession>A0A385YZH3</accession>